<protein>
    <submittedName>
        <fullName evidence="1">Uncharacterized protein</fullName>
    </submittedName>
</protein>
<gene>
    <name evidence="1" type="ORF">METZ01_LOCUS473357</name>
</gene>
<sequence length="97" mass="10272">MSCPRFHLLAVPVFGAVFVAYSSGLVAGQSTTPWGDPDLQGIWHSSGATPMERPDAFAGRETLSEEEVSEIRAATDARNQQLLVADAQRTQAGGNIG</sequence>
<accession>A0A383BL34</accession>
<proteinExistence type="predicted"/>
<name>A0A383BL34_9ZZZZ</name>
<evidence type="ECO:0000313" key="1">
    <source>
        <dbReference type="EMBL" id="SVE20503.1"/>
    </source>
</evidence>
<reference evidence="1" key="1">
    <citation type="submission" date="2018-05" db="EMBL/GenBank/DDBJ databases">
        <authorList>
            <person name="Lanie J.A."/>
            <person name="Ng W.-L."/>
            <person name="Kazmierczak K.M."/>
            <person name="Andrzejewski T.M."/>
            <person name="Davidsen T.M."/>
            <person name="Wayne K.J."/>
            <person name="Tettelin H."/>
            <person name="Glass J.I."/>
            <person name="Rusch D."/>
            <person name="Podicherti R."/>
            <person name="Tsui H.-C.T."/>
            <person name="Winkler M.E."/>
        </authorList>
    </citation>
    <scope>NUCLEOTIDE SEQUENCE</scope>
</reference>
<dbReference type="AlphaFoldDB" id="A0A383BL34"/>
<dbReference type="EMBL" id="UINC01201250">
    <property type="protein sequence ID" value="SVE20503.1"/>
    <property type="molecule type" value="Genomic_DNA"/>
</dbReference>
<organism evidence="1">
    <name type="scientific">marine metagenome</name>
    <dbReference type="NCBI Taxonomy" id="408172"/>
    <lineage>
        <taxon>unclassified sequences</taxon>
        <taxon>metagenomes</taxon>
        <taxon>ecological metagenomes</taxon>
    </lineage>
</organism>
<feature type="non-terminal residue" evidence="1">
    <location>
        <position position="97"/>
    </location>
</feature>